<organism evidence="5 6">
    <name type="scientific">Crassostrea virginica</name>
    <name type="common">Eastern oyster</name>
    <dbReference type="NCBI Taxonomy" id="6565"/>
    <lineage>
        <taxon>Eukaryota</taxon>
        <taxon>Metazoa</taxon>
        <taxon>Spiralia</taxon>
        <taxon>Lophotrochozoa</taxon>
        <taxon>Mollusca</taxon>
        <taxon>Bivalvia</taxon>
        <taxon>Autobranchia</taxon>
        <taxon>Pteriomorphia</taxon>
        <taxon>Ostreida</taxon>
        <taxon>Ostreoidea</taxon>
        <taxon>Ostreidae</taxon>
        <taxon>Crassostrea</taxon>
    </lineage>
</organism>
<name>A0A8B8DLB2_CRAVI</name>
<comment type="similarity">
    <text evidence="2">Belongs to the tRNA methyltransferase O family.</text>
</comment>
<dbReference type="PANTHER" id="PTHR12818:SF0">
    <property type="entry name" value="TRNA (ADENINE(37)-N6)-METHYLTRANSFERASE"/>
    <property type="match status" value="1"/>
</dbReference>
<dbReference type="SUPFAM" id="SSF118196">
    <property type="entry name" value="YaeB-like"/>
    <property type="match status" value="1"/>
</dbReference>
<accession>A0A8B8DLB2</accession>
<dbReference type="RefSeq" id="XP_022328963.1">
    <property type="nucleotide sequence ID" value="XM_022473255.1"/>
</dbReference>
<evidence type="ECO:0000256" key="1">
    <source>
        <dbReference type="ARBA" id="ARBA00022691"/>
    </source>
</evidence>
<dbReference type="Proteomes" id="UP000694844">
    <property type="component" value="Chromosome 4"/>
</dbReference>
<protein>
    <submittedName>
        <fullName evidence="6 7">tRNA (Adenine(37)-N6)-methyltransferase-like</fullName>
    </submittedName>
</protein>
<evidence type="ECO:0000313" key="6">
    <source>
        <dbReference type="RefSeq" id="XP_022328962.1"/>
    </source>
</evidence>
<dbReference type="OrthoDB" id="4882at2759"/>
<dbReference type="Gene3D" id="2.40.30.70">
    <property type="entry name" value="YaeB-like"/>
    <property type="match status" value="1"/>
</dbReference>
<dbReference type="PROSITE" id="PS01318">
    <property type="entry name" value="TSAA_1"/>
    <property type="match status" value="1"/>
</dbReference>
<feature type="compositionally biased region" description="Low complexity" evidence="3">
    <location>
        <begin position="187"/>
        <end position="202"/>
    </location>
</feature>
<dbReference type="GeneID" id="111127924"/>
<dbReference type="Gene3D" id="3.30.2310.10">
    <property type="entry name" value="YaeB-like"/>
    <property type="match status" value="1"/>
</dbReference>
<keyword evidence="1" id="KW-0949">S-adenosyl-L-methionine</keyword>
<proteinExistence type="inferred from homology"/>
<feature type="domain" description="TsaA-like" evidence="4">
    <location>
        <begin position="40"/>
        <end position="178"/>
    </location>
</feature>
<keyword evidence="5" id="KW-1185">Reference proteome</keyword>
<dbReference type="PANTHER" id="PTHR12818">
    <property type="entry name" value="TRNA (ADENINE(37)-N6)-METHYLTRANSFERASE"/>
    <property type="match status" value="1"/>
</dbReference>
<dbReference type="NCBIfam" id="TIGR00104">
    <property type="entry name" value="tRNA_TsaA"/>
    <property type="match status" value="1"/>
</dbReference>
<dbReference type="RefSeq" id="XP_022328962.1">
    <property type="nucleotide sequence ID" value="XM_022473254.1"/>
</dbReference>
<evidence type="ECO:0000313" key="7">
    <source>
        <dbReference type="RefSeq" id="XP_022328963.1"/>
    </source>
</evidence>
<dbReference type="InterPro" id="IPR023370">
    <property type="entry name" value="TrmO-like_N"/>
</dbReference>
<dbReference type="InterPro" id="IPR036413">
    <property type="entry name" value="YaeB-like_sf"/>
</dbReference>
<gene>
    <name evidence="6 7" type="primary">LOC111127924</name>
</gene>
<evidence type="ECO:0000259" key="4">
    <source>
        <dbReference type="PROSITE" id="PS51668"/>
    </source>
</evidence>
<sequence>MVSVMPLTAFIRNVKLHRYFGLPKNSLVRYYCTETLGDVIKPIGFTSSLFCHKRGTPRQPTICPHSRATVTLDPRVINNPQYTLEGLEDFSHVWLIFLFHKNKKKWLRTKISPPRLEGKKVGVFSTRSPHRPNPIGLSLARLDRVQDNTLHLSGIDLLDGTPILDVKPYITEYDTPQALLKDHDPPLSNDNSLNQNDNTSSQENTFRTNIDSKVNIKNEIPPESCIENCLCEEEINNGSAICTHVKTPDWIVQPQSPKLEVIFTPKAHEQLQMFSQDAKDPDFSLKFLQNSLEASETISAILKEDPRHVRTRNRTDGNFYQFTVDNMCVTCLFSNGLAIVTQVSNVKDFLIRGNQPVSKS</sequence>
<evidence type="ECO:0000256" key="2">
    <source>
        <dbReference type="ARBA" id="ARBA00033753"/>
    </source>
</evidence>
<dbReference type="AlphaFoldDB" id="A0A8B8DLB2"/>
<dbReference type="InterPro" id="IPR023368">
    <property type="entry name" value="UPF0066_cons_site"/>
</dbReference>
<dbReference type="Pfam" id="PF01980">
    <property type="entry name" value="TrmO_N"/>
    <property type="match status" value="1"/>
</dbReference>
<dbReference type="InterPro" id="IPR036414">
    <property type="entry name" value="YaeB_N_sf"/>
</dbReference>
<dbReference type="KEGG" id="cvn:111127924"/>
<evidence type="ECO:0000256" key="3">
    <source>
        <dbReference type="SAM" id="MobiDB-lite"/>
    </source>
</evidence>
<dbReference type="PROSITE" id="PS51668">
    <property type="entry name" value="TSAA_2"/>
    <property type="match status" value="1"/>
</dbReference>
<dbReference type="CDD" id="cd09281">
    <property type="entry name" value="UPF0066"/>
    <property type="match status" value="1"/>
</dbReference>
<feature type="region of interest" description="Disordered" evidence="3">
    <location>
        <begin position="179"/>
        <end position="205"/>
    </location>
</feature>
<reference evidence="6 7" key="1">
    <citation type="submission" date="2025-04" db="UniProtKB">
        <authorList>
            <consortium name="RefSeq"/>
        </authorList>
    </citation>
    <scope>IDENTIFICATION</scope>
    <source>
        <tissue evidence="6 7">Whole sample</tissue>
    </source>
</reference>
<dbReference type="InterPro" id="IPR040372">
    <property type="entry name" value="YaeB-like"/>
</dbReference>
<evidence type="ECO:0000313" key="5">
    <source>
        <dbReference type="Proteomes" id="UP000694844"/>
    </source>
</evidence>